<dbReference type="SUPFAM" id="SSF82714">
    <property type="entry name" value="Multidrug efflux transporter AcrB TolC docking domain, DN and DC subdomains"/>
    <property type="match status" value="1"/>
</dbReference>
<comment type="caution">
    <text evidence="2">The sequence shown here is derived from an EMBL/GenBank/DDBJ whole genome shotgun (WGS) entry which is preliminary data.</text>
</comment>
<dbReference type="Gene3D" id="1.20.1640.10">
    <property type="entry name" value="Multidrug efflux transporter AcrB transmembrane domain"/>
    <property type="match status" value="2"/>
</dbReference>
<dbReference type="GO" id="GO:0005886">
    <property type="term" value="C:plasma membrane"/>
    <property type="evidence" value="ECO:0007669"/>
    <property type="project" value="TreeGrafter"/>
</dbReference>
<evidence type="ECO:0008006" key="4">
    <source>
        <dbReference type="Google" id="ProtNLM"/>
    </source>
</evidence>
<dbReference type="InterPro" id="IPR001036">
    <property type="entry name" value="Acrflvin-R"/>
</dbReference>
<feature type="transmembrane region" description="Helical" evidence="1">
    <location>
        <begin position="331"/>
        <end position="349"/>
    </location>
</feature>
<name>A0A166WAL4_9GAMM</name>
<dbReference type="EMBL" id="AUYB01000106">
    <property type="protein sequence ID" value="KZN36680.1"/>
    <property type="molecule type" value="Genomic_DNA"/>
</dbReference>
<dbReference type="InterPro" id="IPR027463">
    <property type="entry name" value="AcrB_DN_DC_subdom"/>
</dbReference>
<dbReference type="Gene3D" id="3.30.2090.10">
    <property type="entry name" value="Multidrug efflux transporter AcrB TolC docking domain, DN and DC subdomains"/>
    <property type="match status" value="2"/>
</dbReference>
<keyword evidence="1" id="KW-0812">Transmembrane</keyword>
<dbReference type="GO" id="GO:0042910">
    <property type="term" value="F:xenobiotic transmembrane transporter activity"/>
    <property type="evidence" value="ECO:0007669"/>
    <property type="project" value="TreeGrafter"/>
</dbReference>
<feature type="transmembrane region" description="Helical" evidence="1">
    <location>
        <begin position="943"/>
        <end position="960"/>
    </location>
</feature>
<feature type="transmembrane region" description="Helical" evidence="1">
    <location>
        <begin position="844"/>
        <end position="862"/>
    </location>
</feature>
<feature type="transmembrane region" description="Helical" evidence="1">
    <location>
        <begin position="869"/>
        <end position="891"/>
    </location>
</feature>
<accession>A0A166WAL4</accession>
<gene>
    <name evidence="2" type="ORF">N475_17290</name>
</gene>
<dbReference type="Gene3D" id="3.30.70.1430">
    <property type="entry name" value="Multidrug efflux transporter AcrB pore domain"/>
    <property type="match status" value="2"/>
</dbReference>
<feature type="transmembrane region" description="Helical" evidence="1">
    <location>
        <begin position="432"/>
        <end position="454"/>
    </location>
</feature>
<dbReference type="PRINTS" id="PR00702">
    <property type="entry name" value="ACRIFLAVINRP"/>
</dbReference>
<organism evidence="2 3">
    <name type="scientific">Pseudoalteromonas luteoviolacea DSM 6061</name>
    <dbReference type="NCBI Taxonomy" id="1365250"/>
    <lineage>
        <taxon>Bacteria</taxon>
        <taxon>Pseudomonadati</taxon>
        <taxon>Pseudomonadota</taxon>
        <taxon>Gammaproteobacteria</taxon>
        <taxon>Alteromonadales</taxon>
        <taxon>Pseudoalteromonadaceae</taxon>
        <taxon>Pseudoalteromonas</taxon>
    </lineage>
</organism>
<feature type="transmembrane region" description="Helical" evidence="1">
    <location>
        <begin position="17"/>
        <end position="36"/>
    </location>
</feature>
<evidence type="ECO:0000313" key="3">
    <source>
        <dbReference type="Proteomes" id="UP000076643"/>
    </source>
</evidence>
<feature type="transmembrane region" description="Helical" evidence="1">
    <location>
        <begin position="897"/>
        <end position="922"/>
    </location>
</feature>
<dbReference type="Gene3D" id="3.30.70.1440">
    <property type="entry name" value="Multidrug efflux transporter AcrB pore domain"/>
    <property type="match status" value="1"/>
</dbReference>
<dbReference type="PATRIC" id="fig|1365250.3.peg.3061"/>
<keyword evidence="1" id="KW-1133">Transmembrane helix</keyword>
<feature type="transmembrane region" description="Helical" evidence="1">
    <location>
        <begin position="356"/>
        <end position="374"/>
    </location>
</feature>
<keyword evidence="3" id="KW-1185">Reference proteome</keyword>
<dbReference type="SUPFAM" id="SSF82866">
    <property type="entry name" value="Multidrug efflux transporter AcrB transmembrane domain"/>
    <property type="match status" value="2"/>
</dbReference>
<sequence length="1012" mass="110501">MSSSFDIKEPWYQNPRLILGLTCILVFVGIAGWFSASEQEDPQFPYRNGFIALNANGMTIDQIKDKAVIPIERVLSKIDEVSTFQARIKNGSATVDIELNEQVYNTDTVWHRIKNDISALQGDITPISAHIEDRAQDTQGIVIAITHPFTLNEKRALALKLRTELEQISEIRSVNLVGDPQEQVVIDYKLSTLRDTGISPSEIAELFANPDGSATTLRSNGLSTHISPIGKIDSIDKIKDIQIALDDQSSTPLSSIADVYYRTNPAAEEQFLINGERVVGLSISLPANSVRVTDVGDKILDTVAQFNKQHVSSPAEIILFQPKWTEQRKSGLLMSLATGCLGVAIILMLMMSIRTAIVVVLSIPAIALSALGVFTAGEGVFHQMTIAGLVLSLGLMVDNSIVMAEKILQLVEQGQTKFSACKNAVKGLYKPLATATITTIAAFLPMLLATGSVADFIASIPVLVILCISFSYLIALTLVPVLAKLSFTHNSMNSPDETKLSKWGQQLTEFTLSRPKTVTSLFLIACVATLFIPKQSGEFFPKTSRNQAYVDIQLPYGSDIAQTSTVTKEVADTLAAFVGVTRTFSFSGSSGPRFYYNLVQQPGESNVARVVFETEEHTDMSALVAQMNSQLGNKYPNILVTARELGQGPPIESPIELRVIGNDLSNMYSAAEKMFTVLNSQGQTQNVRRAYSYGVPQLRLNINEQALKMANVNKKQLSDYVSWQGKGLHASTLQYKAEPMALLVQDTESSQDMEQLLSLEVINGNDEFIPLSFVAQSELVGMKGVETRRNGRTEIRILADVKADHDEEAILLSLLPELDKIASENNVILKLGGEFEESQEANGALLLALPSGLILLFIALILQFNSYRLTVLVMLSLPLGALGAPAMLAVVGVPFGFMSLLGVLALTGIVVNTAILLIDSAVEEIKKGKLKETAIQYALKTRLRAILLTTVTTIVGMLPLTSSQSPLWPPLAWAVIGGLITSTLLMLIVLPVWMNWLIDPNRYEQRINECNK</sequence>
<dbReference type="Gene3D" id="3.30.70.1320">
    <property type="entry name" value="Multidrug efflux transporter AcrB pore domain like"/>
    <property type="match status" value="1"/>
</dbReference>
<dbReference type="Proteomes" id="UP000076643">
    <property type="component" value="Unassembled WGS sequence"/>
</dbReference>
<dbReference type="PANTHER" id="PTHR32063:SF18">
    <property type="entry name" value="CATION EFFLUX SYSTEM PROTEIN"/>
    <property type="match status" value="1"/>
</dbReference>
<proteinExistence type="predicted"/>
<keyword evidence="1" id="KW-0472">Membrane</keyword>
<dbReference type="Pfam" id="PF00873">
    <property type="entry name" value="ACR_tran"/>
    <property type="match status" value="1"/>
</dbReference>
<protein>
    <recommendedName>
        <fullName evidence="4">Acriflavin resistance protein</fullName>
    </recommendedName>
</protein>
<feature type="transmembrane region" description="Helical" evidence="1">
    <location>
        <begin position="972"/>
        <end position="998"/>
    </location>
</feature>
<reference evidence="2 3" key="1">
    <citation type="submission" date="2013-07" db="EMBL/GenBank/DDBJ databases">
        <title>Comparative Genomic and Metabolomic Analysis of Twelve Strains of Pseudoalteromonas luteoviolacea.</title>
        <authorList>
            <person name="Vynne N.G."/>
            <person name="Mansson M."/>
            <person name="Gram L."/>
        </authorList>
    </citation>
    <scope>NUCLEOTIDE SEQUENCE [LARGE SCALE GENOMIC DNA]</scope>
    <source>
        <strain evidence="2 3">DSM 6061</strain>
    </source>
</reference>
<dbReference type="RefSeq" id="WP_063365486.1">
    <property type="nucleotide sequence ID" value="NZ_AQHB01000049.1"/>
</dbReference>
<dbReference type="AlphaFoldDB" id="A0A166WAL4"/>
<dbReference type="SUPFAM" id="SSF82693">
    <property type="entry name" value="Multidrug efflux transporter AcrB pore domain, PN1, PN2, PC1 and PC2 subdomains"/>
    <property type="match status" value="1"/>
</dbReference>
<feature type="transmembrane region" description="Helical" evidence="1">
    <location>
        <begin position="460"/>
        <end position="483"/>
    </location>
</feature>
<evidence type="ECO:0000256" key="1">
    <source>
        <dbReference type="SAM" id="Phobius"/>
    </source>
</evidence>
<dbReference type="PANTHER" id="PTHR32063">
    <property type="match status" value="1"/>
</dbReference>
<evidence type="ECO:0000313" key="2">
    <source>
        <dbReference type="EMBL" id="KZN36680.1"/>
    </source>
</evidence>